<accession>A0A9D4EEX9</accession>
<sequence>MELETDHMGLLFRDKDLRQMRYLHMCLSMKQKKMTLSSRFKIVQAMPAIERMSVELLHKKMEHRSTILLRKAKARTKLKRLLL</sequence>
<name>A0A9D4EEX9_DREPO</name>
<dbReference type="Proteomes" id="UP000828390">
    <property type="component" value="Unassembled WGS sequence"/>
</dbReference>
<protein>
    <submittedName>
        <fullName evidence="1">Uncharacterized protein</fullName>
    </submittedName>
</protein>
<organism evidence="1 2">
    <name type="scientific">Dreissena polymorpha</name>
    <name type="common">Zebra mussel</name>
    <name type="synonym">Mytilus polymorpha</name>
    <dbReference type="NCBI Taxonomy" id="45954"/>
    <lineage>
        <taxon>Eukaryota</taxon>
        <taxon>Metazoa</taxon>
        <taxon>Spiralia</taxon>
        <taxon>Lophotrochozoa</taxon>
        <taxon>Mollusca</taxon>
        <taxon>Bivalvia</taxon>
        <taxon>Autobranchia</taxon>
        <taxon>Heteroconchia</taxon>
        <taxon>Euheterodonta</taxon>
        <taxon>Imparidentia</taxon>
        <taxon>Neoheterodontei</taxon>
        <taxon>Myida</taxon>
        <taxon>Dreissenoidea</taxon>
        <taxon>Dreissenidae</taxon>
        <taxon>Dreissena</taxon>
    </lineage>
</organism>
<reference evidence="1" key="2">
    <citation type="submission" date="2020-11" db="EMBL/GenBank/DDBJ databases">
        <authorList>
            <person name="McCartney M.A."/>
            <person name="Auch B."/>
            <person name="Kono T."/>
            <person name="Mallez S."/>
            <person name="Becker A."/>
            <person name="Gohl D.M."/>
            <person name="Silverstein K.A.T."/>
            <person name="Koren S."/>
            <person name="Bechman K.B."/>
            <person name="Herman A."/>
            <person name="Abrahante J.E."/>
            <person name="Garbe J."/>
        </authorList>
    </citation>
    <scope>NUCLEOTIDE SEQUENCE</scope>
    <source>
        <strain evidence="1">Duluth1</strain>
        <tissue evidence="1">Whole animal</tissue>
    </source>
</reference>
<gene>
    <name evidence="1" type="ORF">DPMN_179930</name>
</gene>
<keyword evidence="2" id="KW-1185">Reference proteome</keyword>
<reference evidence="1" key="1">
    <citation type="journal article" date="2019" name="bioRxiv">
        <title>The Genome of the Zebra Mussel, Dreissena polymorpha: A Resource for Invasive Species Research.</title>
        <authorList>
            <person name="McCartney M.A."/>
            <person name="Auch B."/>
            <person name="Kono T."/>
            <person name="Mallez S."/>
            <person name="Zhang Y."/>
            <person name="Obille A."/>
            <person name="Becker A."/>
            <person name="Abrahante J.E."/>
            <person name="Garbe J."/>
            <person name="Badalamenti J.P."/>
            <person name="Herman A."/>
            <person name="Mangelson H."/>
            <person name="Liachko I."/>
            <person name="Sullivan S."/>
            <person name="Sone E.D."/>
            <person name="Koren S."/>
            <person name="Silverstein K.A.T."/>
            <person name="Beckman K.B."/>
            <person name="Gohl D.M."/>
        </authorList>
    </citation>
    <scope>NUCLEOTIDE SEQUENCE</scope>
    <source>
        <strain evidence="1">Duluth1</strain>
        <tissue evidence="1">Whole animal</tissue>
    </source>
</reference>
<dbReference type="EMBL" id="JAIWYP010000009">
    <property type="protein sequence ID" value="KAH3778471.1"/>
    <property type="molecule type" value="Genomic_DNA"/>
</dbReference>
<dbReference type="AlphaFoldDB" id="A0A9D4EEX9"/>
<evidence type="ECO:0000313" key="2">
    <source>
        <dbReference type="Proteomes" id="UP000828390"/>
    </source>
</evidence>
<evidence type="ECO:0000313" key="1">
    <source>
        <dbReference type="EMBL" id="KAH3778471.1"/>
    </source>
</evidence>
<comment type="caution">
    <text evidence="1">The sequence shown here is derived from an EMBL/GenBank/DDBJ whole genome shotgun (WGS) entry which is preliminary data.</text>
</comment>
<proteinExistence type="predicted"/>